<evidence type="ECO:0000313" key="3">
    <source>
        <dbReference type="EMBL" id="CAF3865897.1"/>
    </source>
</evidence>
<sequence>MAEKKKKPTTTTTTTSTVNKNLYENIDWSKVEEIKDIIDIIDDDYDTLEYSNEELDEYFKSGHLNSIVNEEEMIEDGNANDDLDNVESMEEEEDKEDKEEKEEVILSQKFSQLSTKDDNEKKSVVTNKRRRSSAISSPDVSSKKTKKIDDNHDDDIDDGINTESDTMPIYLLTTNRLFVQMAQNITKAISSISMNDIQQVALLMHQVAAARMNREMMKVYLHSVKGTLKEPECDLVDIDR</sequence>
<dbReference type="Proteomes" id="UP000663824">
    <property type="component" value="Unassembled WGS sequence"/>
</dbReference>
<gene>
    <name evidence="2" type="ORF">MBJ925_LOCUS22941</name>
    <name evidence="3" type="ORF">SMN809_LOCUS4807</name>
</gene>
<evidence type="ECO:0000313" key="2">
    <source>
        <dbReference type="EMBL" id="CAF2104344.1"/>
    </source>
</evidence>
<dbReference type="EMBL" id="CAJOBI010001147">
    <property type="protein sequence ID" value="CAF3865897.1"/>
    <property type="molecule type" value="Genomic_DNA"/>
</dbReference>
<feature type="region of interest" description="Disordered" evidence="1">
    <location>
        <begin position="74"/>
        <end position="160"/>
    </location>
</feature>
<organism evidence="2 4">
    <name type="scientific">Rotaria magnacalcarata</name>
    <dbReference type="NCBI Taxonomy" id="392030"/>
    <lineage>
        <taxon>Eukaryota</taxon>
        <taxon>Metazoa</taxon>
        <taxon>Spiralia</taxon>
        <taxon>Gnathifera</taxon>
        <taxon>Rotifera</taxon>
        <taxon>Eurotatoria</taxon>
        <taxon>Bdelloidea</taxon>
        <taxon>Philodinida</taxon>
        <taxon>Philodinidae</taxon>
        <taxon>Rotaria</taxon>
    </lineage>
</organism>
<feature type="compositionally biased region" description="Acidic residues" evidence="1">
    <location>
        <begin position="74"/>
        <end position="102"/>
    </location>
</feature>
<feature type="compositionally biased region" description="Acidic residues" evidence="1">
    <location>
        <begin position="151"/>
        <end position="160"/>
    </location>
</feature>
<reference evidence="2" key="1">
    <citation type="submission" date="2021-02" db="EMBL/GenBank/DDBJ databases">
        <authorList>
            <person name="Nowell W R."/>
        </authorList>
    </citation>
    <scope>NUCLEOTIDE SEQUENCE</scope>
</reference>
<dbReference type="Proteomes" id="UP000676336">
    <property type="component" value="Unassembled WGS sequence"/>
</dbReference>
<accession>A0A816U748</accession>
<evidence type="ECO:0000256" key="1">
    <source>
        <dbReference type="SAM" id="MobiDB-lite"/>
    </source>
</evidence>
<evidence type="ECO:0000313" key="4">
    <source>
        <dbReference type="Proteomes" id="UP000663824"/>
    </source>
</evidence>
<proteinExistence type="predicted"/>
<dbReference type="EMBL" id="CAJNRE010011714">
    <property type="protein sequence ID" value="CAF2104344.1"/>
    <property type="molecule type" value="Genomic_DNA"/>
</dbReference>
<comment type="caution">
    <text evidence="2">The sequence shown here is derived from an EMBL/GenBank/DDBJ whole genome shotgun (WGS) entry which is preliminary data.</text>
</comment>
<protein>
    <submittedName>
        <fullName evidence="2">Uncharacterized protein</fullName>
    </submittedName>
</protein>
<dbReference type="AlphaFoldDB" id="A0A816U748"/>
<name>A0A816U748_9BILA</name>